<feature type="transmembrane region" description="Helical" evidence="1">
    <location>
        <begin position="194"/>
        <end position="211"/>
    </location>
</feature>
<evidence type="ECO:0000259" key="3">
    <source>
        <dbReference type="Pfam" id="PF07589"/>
    </source>
</evidence>
<gene>
    <name evidence="4" type="ordered locus">Acry_3591</name>
</gene>
<feature type="signal peptide" evidence="2">
    <location>
        <begin position="1"/>
        <end position="24"/>
    </location>
</feature>
<organism evidence="4 5">
    <name type="scientific">Acidiphilium cryptum (strain JF-5)</name>
    <dbReference type="NCBI Taxonomy" id="349163"/>
    <lineage>
        <taxon>Bacteria</taxon>
        <taxon>Pseudomonadati</taxon>
        <taxon>Pseudomonadota</taxon>
        <taxon>Alphaproteobacteria</taxon>
        <taxon>Acetobacterales</taxon>
        <taxon>Acidocellaceae</taxon>
        <taxon>Acidiphilium</taxon>
    </lineage>
</organism>
<evidence type="ECO:0000313" key="5">
    <source>
        <dbReference type="Proteomes" id="UP000000245"/>
    </source>
</evidence>
<dbReference type="KEGG" id="acr:Acry_3591"/>
<name>A5FUA5_ACICJ</name>
<evidence type="ECO:0000313" key="4">
    <source>
        <dbReference type="EMBL" id="ABQ29187.1"/>
    </source>
</evidence>
<dbReference type="Pfam" id="PF07589">
    <property type="entry name" value="PEP-CTERM"/>
    <property type="match status" value="1"/>
</dbReference>
<reference evidence="4 5" key="1">
    <citation type="submission" date="2007-05" db="EMBL/GenBank/DDBJ databases">
        <title>Complete sequence of plasmid5 pACRY05 of Acidiphilium cryptum JF-5.</title>
        <authorList>
            <consortium name="US DOE Joint Genome Institute"/>
            <person name="Copeland A."/>
            <person name="Lucas S."/>
            <person name="Lapidus A."/>
            <person name="Barry K."/>
            <person name="Detter J.C."/>
            <person name="Glavina del Rio T."/>
            <person name="Hammon N."/>
            <person name="Israni S."/>
            <person name="Dalin E."/>
            <person name="Tice H."/>
            <person name="Pitluck S."/>
            <person name="Sims D."/>
            <person name="Brettin T."/>
            <person name="Bruce D."/>
            <person name="Han C."/>
            <person name="Schmutz J."/>
            <person name="Larimer F."/>
            <person name="Land M."/>
            <person name="Hauser L."/>
            <person name="Kyrpides N."/>
            <person name="Kim E."/>
            <person name="Magnuson T."/>
            <person name="Richardson P."/>
        </authorList>
    </citation>
    <scope>NUCLEOTIDE SEQUENCE [LARGE SCALE GENOMIC DNA]</scope>
    <source>
        <strain evidence="5">JF-5</strain>
        <plasmid evidence="5">Plasmid pACRY05</plasmid>
    </source>
</reference>
<evidence type="ECO:0000256" key="2">
    <source>
        <dbReference type="SAM" id="SignalP"/>
    </source>
</evidence>
<keyword evidence="2" id="KW-0732">Signal</keyword>
<protein>
    <recommendedName>
        <fullName evidence="3">Ice-binding protein C-terminal domain-containing protein</fullName>
    </recommendedName>
</protein>
<proteinExistence type="predicted"/>
<dbReference type="Proteomes" id="UP000000245">
    <property type="component" value="Plasmid pACRY05"/>
</dbReference>
<dbReference type="PROSITE" id="PS51257">
    <property type="entry name" value="PROKAR_LIPOPROTEIN"/>
    <property type="match status" value="1"/>
</dbReference>
<dbReference type="AlphaFoldDB" id="A5FUA5"/>
<geneLocation type="plasmid" evidence="4 5">
    <name>pACRY05</name>
</geneLocation>
<dbReference type="NCBIfam" id="TIGR02595">
    <property type="entry name" value="PEP_CTERM"/>
    <property type="match status" value="1"/>
</dbReference>
<accession>A5FUA5</accession>
<keyword evidence="1" id="KW-0812">Transmembrane</keyword>
<sequence length="218" mass="22096">MKRFLLASLLGLGALTACSGVALAGPEYSLALSESGYSTTSVSSSTVAQYTGNYGTFSINSVSTLGVPTIGNAYATSSINTSSNSAGVLTVEATVTDLTSPLGTYDMLSGLTSNLLTGGALSVAETTYLDPANVAFGMTDKLASNTFTSIGNDNVLTTTPALTGPYSLTEMFVVTATGTGSANSTISMTDVPEPGSLILLGTGLLGLAAIMRRKRRRA</sequence>
<feature type="domain" description="Ice-binding protein C-terminal" evidence="3">
    <location>
        <begin position="190"/>
        <end position="213"/>
    </location>
</feature>
<dbReference type="HOGENOM" id="CLU_1264660_0_0_5"/>
<keyword evidence="1" id="KW-0472">Membrane</keyword>
<evidence type="ECO:0000256" key="1">
    <source>
        <dbReference type="SAM" id="Phobius"/>
    </source>
</evidence>
<dbReference type="RefSeq" id="WP_011930852.1">
    <property type="nucleotide sequence ID" value="NC_009471.1"/>
</dbReference>
<keyword evidence="4" id="KW-0614">Plasmid</keyword>
<dbReference type="InterPro" id="IPR013424">
    <property type="entry name" value="Ice-binding_C"/>
</dbReference>
<keyword evidence="1" id="KW-1133">Transmembrane helix</keyword>
<dbReference type="EMBL" id="CP000693">
    <property type="protein sequence ID" value="ABQ29187.1"/>
    <property type="molecule type" value="Genomic_DNA"/>
</dbReference>
<keyword evidence="5" id="KW-1185">Reference proteome</keyword>
<feature type="chain" id="PRO_5002683056" description="Ice-binding protein C-terminal domain-containing protein" evidence="2">
    <location>
        <begin position="25"/>
        <end position="218"/>
    </location>
</feature>